<name>A0A6C0CSJ8_9ZZZZ</name>
<accession>A0A6C0CSJ8</accession>
<evidence type="ECO:0008006" key="2">
    <source>
        <dbReference type="Google" id="ProtNLM"/>
    </source>
</evidence>
<organism evidence="1">
    <name type="scientific">viral metagenome</name>
    <dbReference type="NCBI Taxonomy" id="1070528"/>
    <lineage>
        <taxon>unclassified sequences</taxon>
        <taxon>metagenomes</taxon>
        <taxon>organismal metagenomes</taxon>
    </lineage>
</organism>
<reference evidence="1" key="1">
    <citation type="journal article" date="2020" name="Nature">
        <title>Giant virus diversity and host interactions through global metagenomics.</title>
        <authorList>
            <person name="Schulz F."/>
            <person name="Roux S."/>
            <person name="Paez-Espino D."/>
            <person name="Jungbluth S."/>
            <person name="Walsh D.A."/>
            <person name="Denef V.J."/>
            <person name="McMahon K.D."/>
            <person name="Konstantinidis K.T."/>
            <person name="Eloe-Fadrosh E.A."/>
            <person name="Kyrpides N.C."/>
            <person name="Woyke T."/>
        </authorList>
    </citation>
    <scope>NUCLEOTIDE SEQUENCE</scope>
    <source>
        <strain evidence="1">GVMAG-M-3300021962-46</strain>
    </source>
</reference>
<evidence type="ECO:0000313" key="1">
    <source>
        <dbReference type="EMBL" id="QHT07253.1"/>
    </source>
</evidence>
<sequence length="1339" mass="142649">MSISIGRIPAYETRDIPLIIYTSSSNLISLNSDLSSTNIYFNEEFRIGQTNNNDETFRIYQGSKELIRFSSNNLIYFSNVILEKEVKINENLIGLSNIYSIGIYTSNASIYGKQEFPLKIQNIFNQQLFQITRDGIGYLRGNLGIGNTSIYTLDITESASIHSNLTVKTMTRGITFTTSNIHTLSNLNENIDFHNNYLLLNAPEIIINNPTLTGSIVITGVINLENTNIKNLESSNIRIMNNKLNEQGMFIKNLNSSTFGNTAYGGPLQIDSYLGESNGTVPIFGVDTFGRIAVGQLITKDTFPEYGLNYHIISNLEPYISDFIQWITPYASEKTIISKEGFIGIGGRPMHHPLHIQNTYTTYETNYEPISSLIGIRQTTSNTVPILLCYNSNQSICLHLTSNGALLFHPHKLYGDDYSLEISERGYIRTLHTNNIFTENAYINGSGQNLSNIQQINSSYVDINGCCLSNITIYGLTTPTINIEAFEYIAKPDNYKEFRIATDRLLFYGSNIVMNMNPNFFEEEQIPLTDDNLRIYANGGPNDSVNIIHTIANNSISTLRMNNCNVAENTITRLRVEANEKRFSLGTIYKSAGTEAFVGNNADSTNPNRQLSITSTGIRIGNSAHLLQTGKVTFRDTTAGIYPLNVKGDVLIETPSSTNAFSISTIGNIGIGTYNAQRSLDIQSPIVSIKGNLGIGTATPTCNMDIIGTLRASRILGIQFTDILNGEANTTQWDRIGCNIYYNNGNVGIGTSIVNIARLHIDIPLMKDVALQFSSNDRGNNRIGFDYRKNQTVVYGQHANWQHQSKASFYGSLSIGYPSLSNNSLTTTNSMIVDGNIGIGTTYPTASLHVQKDVRIIGHFSNEDFLIVGKSTYGNVGGTIYLGGTYGDDSYDHTVIENRVYSGTKSELLFFKGNDSTVTSGPDRIRLRAQQINFDIYASNTTDRYKRNIIASINPNEFQVHGKTQINSAAYTTTLKNLNGTLILQYNEYRNAGNYTISQPANYSYVRIQMWGSGGGGAGANIQETANLGTGTQLGGGGAGGAGAYGDVIIPYDIAGYSTLSAIIGIGGAGGLGGYINTSTVIDTTTTSSGANGQAATVGTAGTSTSLTLTTLGASSLTATWTVGGGEAGETTSTTTGGNAGTGGTVVVTTYFNTTKPGTAGGAGGSSGAGSDGTSLTRGVATFASQVHPGTANTGLGASGGGGGGGSPAIAPITYAYYSGGNSGAGCIPYSYLTGNAVFASGDKYTATELIRLGEEGYTYIQTYGGGTGGGGGFSLSANLAAGYNAYGNNGRIGGWPAGGGGGGGAARIIHPDAIENATGNSGGDGGNGADGGILVTFY</sequence>
<proteinExistence type="predicted"/>
<dbReference type="EMBL" id="MN739480">
    <property type="protein sequence ID" value="QHT07253.1"/>
    <property type="molecule type" value="Genomic_DNA"/>
</dbReference>
<protein>
    <recommendedName>
        <fullName evidence="2">Peptidase S74 domain-containing protein</fullName>
    </recommendedName>
</protein>